<dbReference type="RefSeq" id="WP_068880753.1">
    <property type="nucleotide sequence ID" value="NZ_LNTU01000001.1"/>
</dbReference>
<dbReference type="STRING" id="1494590.ATN84_06865"/>
<accession>A0A135I1U8</accession>
<organism evidence="1 2">
    <name type="scientific">Paramesorhizobium deserti</name>
    <dbReference type="NCBI Taxonomy" id="1494590"/>
    <lineage>
        <taxon>Bacteria</taxon>
        <taxon>Pseudomonadati</taxon>
        <taxon>Pseudomonadota</taxon>
        <taxon>Alphaproteobacteria</taxon>
        <taxon>Hyphomicrobiales</taxon>
        <taxon>Phyllobacteriaceae</taxon>
        <taxon>Paramesorhizobium</taxon>
    </lineage>
</organism>
<gene>
    <name evidence="1" type="ORF">ATN84_06865</name>
</gene>
<reference evidence="1 2" key="1">
    <citation type="submission" date="2015-11" db="EMBL/GenBank/DDBJ databases">
        <title>Draft genome sequence of Paramesorhizobium deserti A-3-E, a strain highly resistant to diverse beta-lactam antibiotics.</title>
        <authorList>
            <person name="Lv R."/>
            <person name="Yang X."/>
            <person name="Fang N."/>
            <person name="Guo J."/>
            <person name="Luo X."/>
            <person name="Peng F."/>
            <person name="Yang R."/>
            <person name="Cui Y."/>
            <person name="Fang C."/>
            <person name="Song Y."/>
        </authorList>
    </citation>
    <scope>NUCLEOTIDE SEQUENCE [LARGE SCALE GENOMIC DNA]</scope>
    <source>
        <strain evidence="1 2">A-3-E</strain>
    </source>
</reference>
<evidence type="ECO:0008006" key="3">
    <source>
        <dbReference type="Google" id="ProtNLM"/>
    </source>
</evidence>
<dbReference type="Proteomes" id="UP000070107">
    <property type="component" value="Unassembled WGS sequence"/>
</dbReference>
<dbReference type="EMBL" id="LNTU01000001">
    <property type="protein sequence ID" value="KXF79416.1"/>
    <property type="molecule type" value="Genomic_DNA"/>
</dbReference>
<dbReference type="OrthoDB" id="9811595at2"/>
<name>A0A135I1U8_9HYPH</name>
<evidence type="ECO:0000313" key="1">
    <source>
        <dbReference type="EMBL" id="KXF79416.1"/>
    </source>
</evidence>
<proteinExistence type="predicted"/>
<sequence>MAQIGTFTRNNDGFFGRIRTLTLDAEVTILPIDETDAENAPNHRIFADGLEVGAAWDRTGERAGAYLSVTIDDPSFVEPIRARMFESDTRKDVWNLHWTRKTRRDGEA</sequence>
<protein>
    <recommendedName>
        <fullName evidence="3">DUF736 domain-containing protein</fullName>
    </recommendedName>
</protein>
<evidence type="ECO:0000313" key="2">
    <source>
        <dbReference type="Proteomes" id="UP000070107"/>
    </source>
</evidence>
<dbReference type="InterPro" id="IPR007948">
    <property type="entry name" value="DUF736"/>
</dbReference>
<keyword evidence="2" id="KW-1185">Reference proteome</keyword>
<dbReference type="Pfam" id="PF05284">
    <property type="entry name" value="DUF736"/>
    <property type="match status" value="1"/>
</dbReference>
<comment type="caution">
    <text evidence="1">The sequence shown here is derived from an EMBL/GenBank/DDBJ whole genome shotgun (WGS) entry which is preliminary data.</text>
</comment>
<dbReference type="AlphaFoldDB" id="A0A135I1U8"/>